<keyword evidence="12" id="KW-1043">Host membrane</keyword>
<organism evidence="22 23">
    <name type="scientific">Sunshine Coast virus</name>
    <dbReference type="NCBI Taxonomy" id="1195087"/>
    <lineage>
        <taxon>Viruses</taxon>
        <taxon>Riboviria</taxon>
        <taxon>Orthornavirae</taxon>
        <taxon>Negarnaviricota</taxon>
        <taxon>Haploviricotina</taxon>
        <taxon>Monjiviricetes</taxon>
        <taxon>Mononegavirales</taxon>
        <taxon>Sunviridae</taxon>
        <taxon>Sunshinevirus</taxon>
        <taxon>Sunshinevirus reptilis</taxon>
    </lineage>
</organism>
<evidence type="ECO:0000313" key="22">
    <source>
        <dbReference type="EMBL" id="AFK79808.1"/>
    </source>
</evidence>
<dbReference type="GO" id="GO:0055036">
    <property type="term" value="C:virion membrane"/>
    <property type="evidence" value="ECO:0007669"/>
    <property type="project" value="UniProtKB-SubCell"/>
</dbReference>
<sequence>MENQHIIIKKKKKGKKGKKNKKERKKKGKREKEREKKSTPKPQLKPKILTNLRGDSPMETPQLFSGRTGHQWSRRYIRYNYFLTLTLLTVIFADHQELTQNSDIIVSTVALETRVVSVQTGSSWFLLRVNTTFKNDGLTSRCTKLGENFVSHVNEFQENIKITASSLIPKQAILEVNTAKNLVSALTRTTRSNRRKRLAGAAIAVAAVAISGAALVTAGIALAETRTLAASVDSVISGAEKTNAALNQLTQTMKSFTKETQDNISTLAKEISEANKRIDCLEYYTEVKNQFLDFTSYNYEILQASMSKNGGIPLRLMKRIMVPNPQMTAQSNTIEELVLRRGRIRLLAYTNSTLTYRIDVPRFASMGKISPLLISVDEPISLIGSGIYTSILSVDLGIVLLDCEEDNISYLCSSSSPSDAIVKNCLKDSTADCISALQESGAKKGKYFVYQSGFLVSRCSQQVCTCLEPEIRRIYVSHPLSKETSQCTQVSIKTQDQTFRLLLTSVKAAGIINIQAPTEIKRKTWKDIGLTFGKYNTKFEEIEELIENSNGDLEKARTYLVLSQNLKVVVIVTSIVIAFLILFVIFILKRIYDLKNRVTKIEVYLER</sequence>
<evidence type="ECO:0000256" key="7">
    <source>
        <dbReference type="ARBA" id="ARBA00022521"/>
    </source>
</evidence>
<dbReference type="RefSeq" id="YP_009094049.1">
    <property type="nucleotide sequence ID" value="NC_025345.1"/>
</dbReference>
<keyword evidence="8" id="KW-1162">Viral penetration into host cytoplasm</keyword>
<keyword evidence="7" id="KW-1169">Fusion of virus membrane with host cell membrane</keyword>
<accession>I3VIZ1</accession>
<reference evidence="22 23" key="1">
    <citation type="journal article" date="2012" name="Infect. Genet. Evol.">
        <title>Isolation and molecular identification of Sunshine virus, a novel paramyxovirus found in Australian snakes.</title>
        <authorList>
            <person name="Hyndman T.H."/>
            <person name="Marschang R.E."/>
            <person name="Wellehan J.F.Jr."/>
            <person name="Nicholls P.K."/>
        </authorList>
    </citation>
    <scope>NUCLEOTIDE SEQUENCE [LARGE SCALE GENOMIC DNA]</scope>
</reference>
<feature type="transmembrane region" description="Helical" evidence="21">
    <location>
        <begin position="198"/>
        <end position="223"/>
    </location>
</feature>
<evidence type="ECO:0000256" key="12">
    <source>
        <dbReference type="ARBA" id="ARBA00022870"/>
    </source>
</evidence>
<evidence type="ECO:0000256" key="16">
    <source>
        <dbReference type="ARBA" id="ARBA00023157"/>
    </source>
</evidence>
<evidence type="ECO:0000256" key="20">
    <source>
        <dbReference type="SAM" id="MobiDB-lite"/>
    </source>
</evidence>
<comment type="similarity">
    <text evidence="3">Belongs to the paramyxoviruses fusion glycoprotein family.</text>
</comment>
<keyword evidence="11" id="KW-0946">Virion</keyword>
<dbReference type="SUPFAM" id="SSF69922">
    <property type="entry name" value="Head and neck region of the ectodomain of NDV fusion glycoprotein"/>
    <property type="match status" value="1"/>
</dbReference>
<protein>
    <recommendedName>
        <fullName evidence="4">Fusion glycoprotein F0</fullName>
    </recommendedName>
</protein>
<evidence type="ECO:0000313" key="23">
    <source>
        <dbReference type="Proteomes" id="UP000153330"/>
    </source>
</evidence>
<keyword evidence="19" id="KW-0175">Coiled coil</keyword>
<evidence type="ECO:0000256" key="13">
    <source>
        <dbReference type="ARBA" id="ARBA00022879"/>
    </source>
</evidence>
<evidence type="ECO:0000256" key="11">
    <source>
        <dbReference type="ARBA" id="ARBA00022844"/>
    </source>
</evidence>
<feature type="compositionally biased region" description="Basic residues" evidence="20">
    <location>
        <begin position="7"/>
        <end position="29"/>
    </location>
</feature>
<keyword evidence="6" id="KW-1032">Host cell membrane</keyword>
<keyword evidence="18" id="KW-1160">Virus entry into host cell</keyword>
<keyword evidence="16" id="KW-1015">Disulfide bond</keyword>
<dbReference type="GO" id="GO:0020002">
    <property type="term" value="C:host cell plasma membrane"/>
    <property type="evidence" value="ECO:0007669"/>
    <property type="project" value="UniProtKB-SubCell"/>
</dbReference>
<keyword evidence="17" id="KW-0325">Glycoprotein</keyword>
<feature type="region of interest" description="Disordered" evidence="20">
    <location>
        <begin position="1"/>
        <end position="65"/>
    </location>
</feature>
<dbReference type="GeneID" id="20964334"/>
<evidence type="ECO:0000256" key="1">
    <source>
        <dbReference type="ARBA" id="ARBA00004178"/>
    </source>
</evidence>
<keyword evidence="23" id="KW-1185">Reference proteome</keyword>
<evidence type="ECO:0000256" key="14">
    <source>
        <dbReference type="ARBA" id="ARBA00022989"/>
    </source>
</evidence>
<keyword evidence="14 21" id="KW-1133">Transmembrane helix</keyword>
<evidence type="ECO:0000256" key="17">
    <source>
        <dbReference type="ARBA" id="ARBA00023180"/>
    </source>
</evidence>
<evidence type="ECO:0000256" key="10">
    <source>
        <dbReference type="ARBA" id="ARBA00022729"/>
    </source>
</evidence>
<evidence type="ECO:0000256" key="15">
    <source>
        <dbReference type="ARBA" id="ARBA00023136"/>
    </source>
</evidence>
<feature type="coiled-coil region" evidence="19">
    <location>
        <begin position="239"/>
        <end position="277"/>
    </location>
</feature>
<keyword evidence="15 21" id="KW-0472">Membrane</keyword>
<name>I3VIZ1_9MONO</name>
<evidence type="ECO:0000256" key="5">
    <source>
        <dbReference type="ARBA" id="ARBA00022506"/>
    </source>
</evidence>
<evidence type="ECO:0000256" key="21">
    <source>
        <dbReference type="SAM" id="Phobius"/>
    </source>
</evidence>
<evidence type="ECO:0000256" key="19">
    <source>
        <dbReference type="SAM" id="Coils"/>
    </source>
</evidence>
<dbReference type="SUPFAM" id="SSF58069">
    <property type="entry name" value="Virus ectodomain"/>
    <property type="match status" value="1"/>
</dbReference>
<evidence type="ECO:0000256" key="18">
    <source>
        <dbReference type="ARBA" id="ARBA00023296"/>
    </source>
</evidence>
<dbReference type="GO" id="GO:0019031">
    <property type="term" value="C:viral envelope"/>
    <property type="evidence" value="ECO:0007669"/>
    <property type="project" value="UniProtKB-KW"/>
</dbReference>
<dbReference type="GO" id="GO:0019064">
    <property type="term" value="P:fusion of virus membrane with host plasma membrane"/>
    <property type="evidence" value="ECO:0007669"/>
    <property type="project" value="UniProtKB-KW"/>
</dbReference>
<feature type="transmembrane region" description="Helical" evidence="21">
    <location>
        <begin position="568"/>
        <end position="588"/>
    </location>
</feature>
<comment type="subcellular location">
    <subcellularLocation>
        <location evidence="1">Host cell membrane</location>
        <topology evidence="1">Single-pass membrane protein</topology>
    </subcellularLocation>
    <subcellularLocation>
        <location evidence="2">Virion membrane</location>
        <topology evidence="2">Single-pass type I membrane protein</topology>
    </subcellularLocation>
</comment>
<keyword evidence="13" id="KW-0261">Viral envelope protein</keyword>
<dbReference type="EMBL" id="JN192445">
    <property type="protein sequence ID" value="AFK79808.1"/>
    <property type="molecule type" value="Viral_cRNA"/>
</dbReference>
<evidence type="ECO:0000256" key="4">
    <source>
        <dbReference type="ARBA" id="ARBA00016586"/>
    </source>
</evidence>
<proteinExistence type="inferred from homology"/>
<dbReference type="KEGG" id="vg:20964334"/>
<keyword evidence="5" id="KW-1168">Fusion of virus membrane with host membrane</keyword>
<dbReference type="Proteomes" id="UP000153330">
    <property type="component" value="Segment"/>
</dbReference>
<evidence type="ECO:0000256" key="6">
    <source>
        <dbReference type="ARBA" id="ARBA00022511"/>
    </source>
</evidence>
<dbReference type="Pfam" id="PF00523">
    <property type="entry name" value="Fusion_gly"/>
    <property type="match status" value="1"/>
</dbReference>
<evidence type="ECO:0000256" key="8">
    <source>
        <dbReference type="ARBA" id="ARBA00022595"/>
    </source>
</evidence>
<evidence type="ECO:0000256" key="2">
    <source>
        <dbReference type="ARBA" id="ARBA00004563"/>
    </source>
</evidence>
<evidence type="ECO:0000256" key="3">
    <source>
        <dbReference type="ARBA" id="ARBA00008211"/>
    </source>
</evidence>
<dbReference type="GO" id="GO:0046718">
    <property type="term" value="P:symbiont entry into host cell"/>
    <property type="evidence" value="ECO:0007669"/>
    <property type="project" value="UniProtKB-KW"/>
</dbReference>
<evidence type="ECO:0000256" key="9">
    <source>
        <dbReference type="ARBA" id="ARBA00022692"/>
    </source>
</evidence>
<keyword evidence="10" id="KW-0732">Signal</keyword>
<keyword evidence="9 21" id="KW-0812">Transmembrane</keyword>
<dbReference type="InterPro" id="IPR000776">
    <property type="entry name" value="Fusion_F0_Paramyxovir"/>
</dbReference>